<comment type="caution">
    <text evidence="1">The sequence shown here is derived from an EMBL/GenBank/DDBJ whole genome shotgun (WGS) entry which is preliminary data.</text>
</comment>
<gene>
    <name evidence="1" type="ORF">UT42_C0031G0007</name>
</gene>
<dbReference type="AlphaFoldDB" id="A0A0G0NFN2"/>
<reference evidence="1 2" key="1">
    <citation type="journal article" date="2015" name="Nature">
        <title>rRNA introns, odd ribosomes, and small enigmatic genomes across a large radiation of phyla.</title>
        <authorList>
            <person name="Brown C.T."/>
            <person name="Hug L.A."/>
            <person name="Thomas B.C."/>
            <person name="Sharon I."/>
            <person name="Castelle C.J."/>
            <person name="Singh A."/>
            <person name="Wilkins M.J."/>
            <person name="Williams K.H."/>
            <person name="Banfield J.F."/>
        </authorList>
    </citation>
    <scope>NUCLEOTIDE SEQUENCE [LARGE SCALE GENOMIC DNA]</scope>
</reference>
<protein>
    <submittedName>
        <fullName evidence="1">Metal dependent phosphohydrolase</fullName>
    </submittedName>
</protein>
<dbReference type="PANTHER" id="PTHR38659:SF1">
    <property type="entry name" value="METAL DEPENDENT PHOSPHOHYDROLASE"/>
    <property type="match status" value="1"/>
</dbReference>
<accession>A0A0G0NFN2</accession>
<dbReference type="SUPFAM" id="SSF109604">
    <property type="entry name" value="HD-domain/PDEase-like"/>
    <property type="match status" value="1"/>
</dbReference>
<proteinExistence type="predicted"/>
<evidence type="ECO:0000313" key="1">
    <source>
        <dbReference type="EMBL" id="KKR14308.1"/>
    </source>
</evidence>
<dbReference type="Proteomes" id="UP000034048">
    <property type="component" value="Unassembled WGS sequence"/>
</dbReference>
<dbReference type="EMBL" id="LBWS01000031">
    <property type="protein sequence ID" value="KKR14308.1"/>
    <property type="molecule type" value="Genomic_DNA"/>
</dbReference>
<sequence length="164" mass="18003">AVIMQALAKHFNQDAEAWGIIGLLHDIDWELTKADPSQHCVKAVDILKQAGASQFLINSVISHCYGHAQISAYADKERSGQLQHLLAAAETMTGLIVATALVRPDKKLAEVELASLQKKYKTPSFAANCNRQIIMECEQAEMPLAQFMQISLEAMKTIAKELGL</sequence>
<organism evidence="1 2">
    <name type="scientific">Candidatus Falkowbacteria bacterium GW2011_GWA2_39_24</name>
    <dbReference type="NCBI Taxonomy" id="1618634"/>
    <lineage>
        <taxon>Bacteria</taxon>
        <taxon>Candidatus Falkowiibacteriota</taxon>
    </lineage>
</organism>
<dbReference type="PANTHER" id="PTHR38659">
    <property type="entry name" value="METAL-DEPENDENT PHOSPHOHYDROLASE"/>
    <property type="match status" value="1"/>
</dbReference>
<dbReference type="PATRIC" id="fig|1618634.3.peg.383"/>
<feature type="non-terminal residue" evidence="1">
    <location>
        <position position="1"/>
    </location>
</feature>
<evidence type="ECO:0000313" key="2">
    <source>
        <dbReference type="Proteomes" id="UP000034048"/>
    </source>
</evidence>
<keyword evidence="1" id="KW-0378">Hydrolase</keyword>
<dbReference type="GO" id="GO:0016787">
    <property type="term" value="F:hydrolase activity"/>
    <property type="evidence" value="ECO:0007669"/>
    <property type="project" value="UniProtKB-KW"/>
</dbReference>
<name>A0A0G0NFN2_9BACT</name>